<proteinExistence type="inferred from homology"/>
<dbReference type="InterPro" id="IPR036390">
    <property type="entry name" value="WH_DNA-bd_sf"/>
</dbReference>
<dbReference type="GO" id="GO:0003700">
    <property type="term" value="F:DNA-binding transcription factor activity"/>
    <property type="evidence" value="ECO:0007669"/>
    <property type="project" value="InterPro"/>
</dbReference>
<evidence type="ECO:0000256" key="10">
    <source>
        <dbReference type="ARBA" id="ARBA00023211"/>
    </source>
</evidence>
<dbReference type="InterPro" id="IPR022687">
    <property type="entry name" value="HTH_DTXR"/>
</dbReference>
<dbReference type="GO" id="GO:0005737">
    <property type="term" value="C:cytoplasm"/>
    <property type="evidence" value="ECO:0007669"/>
    <property type="project" value="UniProtKB-SubCell"/>
</dbReference>
<dbReference type="AlphaFoldDB" id="A0A6J6N732"/>
<accession>A0A6J6N732</accession>
<evidence type="ECO:0000256" key="3">
    <source>
        <dbReference type="ARBA" id="ARBA00011738"/>
    </source>
</evidence>
<keyword evidence="5" id="KW-0678">Repressor</keyword>
<reference evidence="14" key="1">
    <citation type="submission" date="2020-05" db="EMBL/GenBank/DDBJ databases">
        <authorList>
            <person name="Chiriac C."/>
            <person name="Salcher M."/>
            <person name="Ghai R."/>
            <person name="Kavagutti S V."/>
        </authorList>
    </citation>
    <scope>NUCLEOTIDE SEQUENCE</scope>
</reference>
<evidence type="ECO:0000256" key="11">
    <source>
        <dbReference type="ARBA" id="ARBA00032593"/>
    </source>
</evidence>
<dbReference type="SMART" id="SM00529">
    <property type="entry name" value="HTH_DTXR"/>
    <property type="match status" value="1"/>
</dbReference>
<feature type="region of interest" description="Disordered" evidence="12">
    <location>
        <begin position="144"/>
        <end position="163"/>
    </location>
</feature>
<keyword evidence="6" id="KW-0805">Transcription regulation</keyword>
<dbReference type="InterPro" id="IPR050536">
    <property type="entry name" value="DtxR_MntR_Metal-Reg"/>
</dbReference>
<dbReference type="InterPro" id="IPR001367">
    <property type="entry name" value="Fe_dep_repressor"/>
</dbReference>
<sequence>MSYSNSHVPTLPTIGGSYARAMTAPLSESIQDYLKGIYKLQAATGRATITAIARDQGVSAASASAMVKKLDALELLVHQPYRGAQLTPAGEKVALEVIRHHRLLELYLAHTLGLHLDAVHDEADRLEHVISEELEARIDSALGFPTHDPHGDPIPDANLEWPT</sequence>
<dbReference type="Gene3D" id="1.10.10.10">
    <property type="entry name" value="Winged helix-like DNA-binding domain superfamily/Winged helix DNA-binding domain"/>
    <property type="match status" value="1"/>
</dbReference>
<dbReference type="PANTHER" id="PTHR33238:SF11">
    <property type="entry name" value="TRANSCRIPTIONAL REGULATOR MNTR"/>
    <property type="match status" value="1"/>
</dbReference>
<comment type="subcellular location">
    <subcellularLocation>
        <location evidence="1">Cytoplasm</location>
    </subcellularLocation>
</comment>
<dbReference type="PANTHER" id="PTHR33238">
    <property type="entry name" value="IRON (METAL) DEPENDENT REPRESSOR, DTXR FAMILY"/>
    <property type="match status" value="1"/>
</dbReference>
<evidence type="ECO:0000313" key="14">
    <source>
        <dbReference type="EMBL" id="CAB4682012.1"/>
    </source>
</evidence>
<keyword evidence="7" id="KW-0238">DNA-binding</keyword>
<keyword evidence="4" id="KW-0963">Cytoplasm</keyword>
<evidence type="ECO:0000256" key="4">
    <source>
        <dbReference type="ARBA" id="ARBA00022490"/>
    </source>
</evidence>
<evidence type="ECO:0000256" key="7">
    <source>
        <dbReference type="ARBA" id="ARBA00023125"/>
    </source>
</evidence>
<comment type="similarity">
    <text evidence="2">Belongs to the DtxR/MntR family.</text>
</comment>
<dbReference type="Pfam" id="PF01325">
    <property type="entry name" value="Fe_dep_repress"/>
    <property type="match status" value="1"/>
</dbReference>
<evidence type="ECO:0000256" key="5">
    <source>
        <dbReference type="ARBA" id="ARBA00022491"/>
    </source>
</evidence>
<dbReference type="GO" id="GO:0046914">
    <property type="term" value="F:transition metal ion binding"/>
    <property type="evidence" value="ECO:0007669"/>
    <property type="project" value="InterPro"/>
</dbReference>
<dbReference type="InterPro" id="IPR036388">
    <property type="entry name" value="WH-like_DNA-bd_sf"/>
</dbReference>
<dbReference type="PROSITE" id="PS50944">
    <property type="entry name" value="HTH_DTXR"/>
    <property type="match status" value="1"/>
</dbReference>
<evidence type="ECO:0000256" key="8">
    <source>
        <dbReference type="ARBA" id="ARBA00023159"/>
    </source>
</evidence>
<keyword evidence="10" id="KW-0464">Manganese</keyword>
<dbReference type="Pfam" id="PF02742">
    <property type="entry name" value="Fe_dep_repr_C"/>
    <property type="match status" value="1"/>
</dbReference>
<name>A0A6J6N732_9ZZZZ</name>
<evidence type="ECO:0000259" key="13">
    <source>
        <dbReference type="PROSITE" id="PS50944"/>
    </source>
</evidence>
<dbReference type="InterPro" id="IPR036421">
    <property type="entry name" value="Fe_dep_repressor_sf"/>
</dbReference>
<evidence type="ECO:0000256" key="12">
    <source>
        <dbReference type="SAM" id="MobiDB-lite"/>
    </source>
</evidence>
<dbReference type="SUPFAM" id="SSF47979">
    <property type="entry name" value="Iron-dependent repressor protein, dimerization domain"/>
    <property type="match status" value="1"/>
</dbReference>
<comment type="subunit">
    <text evidence="3">Homodimer.</text>
</comment>
<evidence type="ECO:0000256" key="9">
    <source>
        <dbReference type="ARBA" id="ARBA00023163"/>
    </source>
</evidence>
<protein>
    <recommendedName>
        <fullName evidence="11">Manganese transport regulator</fullName>
    </recommendedName>
</protein>
<evidence type="ECO:0000256" key="1">
    <source>
        <dbReference type="ARBA" id="ARBA00004496"/>
    </source>
</evidence>
<dbReference type="SUPFAM" id="SSF46785">
    <property type="entry name" value="Winged helix' DNA-binding domain"/>
    <property type="match status" value="1"/>
</dbReference>
<organism evidence="14">
    <name type="scientific">freshwater metagenome</name>
    <dbReference type="NCBI Taxonomy" id="449393"/>
    <lineage>
        <taxon>unclassified sequences</taxon>
        <taxon>metagenomes</taxon>
        <taxon>ecological metagenomes</taxon>
    </lineage>
</organism>
<dbReference type="EMBL" id="CAEZXP010000001">
    <property type="protein sequence ID" value="CAB4682012.1"/>
    <property type="molecule type" value="Genomic_DNA"/>
</dbReference>
<gene>
    <name evidence="14" type="ORF">UFOPK2399_00003</name>
</gene>
<dbReference type="GO" id="GO:0003677">
    <property type="term" value="F:DNA binding"/>
    <property type="evidence" value="ECO:0007669"/>
    <property type="project" value="UniProtKB-KW"/>
</dbReference>
<evidence type="ECO:0000256" key="6">
    <source>
        <dbReference type="ARBA" id="ARBA00023015"/>
    </source>
</evidence>
<keyword evidence="9" id="KW-0804">Transcription</keyword>
<keyword evidence="8" id="KW-0010">Activator</keyword>
<dbReference type="GO" id="GO:0046983">
    <property type="term" value="F:protein dimerization activity"/>
    <property type="evidence" value="ECO:0007669"/>
    <property type="project" value="InterPro"/>
</dbReference>
<dbReference type="Gene3D" id="1.10.60.10">
    <property type="entry name" value="Iron dependent repressor, metal binding and dimerisation domain"/>
    <property type="match status" value="1"/>
</dbReference>
<feature type="domain" description="HTH dtxR-type" evidence="13">
    <location>
        <begin position="26"/>
        <end position="87"/>
    </location>
</feature>
<evidence type="ECO:0000256" key="2">
    <source>
        <dbReference type="ARBA" id="ARBA00007871"/>
    </source>
</evidence>
<dbReference type="InterPro" id="IPR022689">
    <property type="entry name" value="Iron_dep_repressor"/>
</dbReference>